<evidence type="ECO:0000313" key="1">
    <source>
        <dbReference type="EMBL" id="KMS93643.1"/>
    </source>
</evidence>
<dbReference type="AlphaFoldDB" id="A0A0J8B151"/>
<reference evidence="1 2" key="1">
    <citation type="journal article" date="2014" name="Nature">
        <title>The genome of the recently domesticated crop plant sugar beet (Beta vulgaris).</title>
        <authorList>
            <person name="Dohm J.C."/>
            <person name="Minoche A.E."/>
            <person name="Holtgrawe D."/>
            <person name="Capella-Gutierrez S."/>
            <person name="Zakrzewski F."/>
            <person name="Tafer H."/>
            <person name="Rupp O."/>
            <person name="Sorensen T.R."/>
            <person name="Stracke R."/>
            <person name="Reinhardt R."/>
            <person name="Goesmann A."/>
            <person name="Kraft T."/>
            <person name="Schulz B."/>
            <person name="Stadler P.F."/>
            <person name="Schmidt T."/>
            <person name="Gabaldon T."/>
            <person name="Lehrach H."/>
            <person name="Weisshaar B."/>
            <person name="Himmelbauer H."/>
        </authorList>
    </citation>
    <scope>NUCLEOTIDE SEQUENCE [LARGE SCALE GENOMIC DNA]</scope>
    <source>
        <tissue evidence="1">Taproot</tissue>
    </source>
</reference>
<keyword evidence="2" id="KW-1185">Reference proteome</keyword>
<evidence type="ECO:0008006" key="3">
    <source>
        <dbReference type="Google" id="ProtNLM"/>
    </source>
</evidence>
<dbReference type="Proteomes" id="UP000035740">
    <property type="component" value="Unassembled WGS sequence"/>
</dbReference>
<protein>
    <recommendedName>
        <fullName evidence="3">Clathrin/coatomer adaptor adaptin-like N-terminal domain-containing protein</fullName>
    </recommendedName>
</protein>
<sequence>CDKIVDLARFYQISTSLQHELLSFFCSKDTRICHHAILAFSRIHRYKLDSAIAALDRIAKLLQDGDIPFKTRILLLWLLSKVYPDEDAVSICLQQIDAALSDSCMEDRLKNRIITTAVQSILHRQCEPTTATLEALLSRNLH</sequence>
<feature type="non-terminal residue" evidence="1">
    <location>
        <position position="1"/>
    </location>
</feature>
<proteinExistence type="predicted"/>
<feature type="non-terminal residue" evidence="1">
    <location>
        <position position="142"/>
    </location>
</feature>
<name>A0A0J8B151_BETVV</name>
<dbReference type="Gramene" id="KMS93643">
    <property type="protein sequence ID" value="KMS93643"/>
    <property type="gene ID" value="BVRB_029400"/>
</dbReference>
<organism evidence="1 2">
    <name type="scientific">Beta vulgaris subsp. vulgaris</name>
    <name type="common">Beet</name>
    <dbReference type="NCBI Taxonomy" id="3555"/>
    <lineage>
        <taxon>Eukaryota</taxon>
        <taxon>Viridiplantae</taxon>
        <taxon>Streptophyta</taxon>
        <taxon>Embryophyta</taxon>
        <taxon>Tracheophyta</taxon>
        <taxon>Spermatophyta</taxon>
        <taxon>Magnoliopsida</taxon>
        <taxon>eudicotyledons</taxon>
        <taxon>Gunneridae</taxon>
        <taxon>Pentapetalae</taxon>
        <taxon>Caryophyllales</taxon>
        <taxon>Chenopodiaceae</taxon>
        <taxon>Betoideae</taxon>
        <taxon>Beta</taxon>
    </lineage>
</organism>
<gene>
    <name evidence="1" type="ORF">BVRB_029400</name>
</gene>
<dbReference type="EMBL" id="KQ100445">
    <property type="protein sequence ID" value="KMS93643.1"/>
    <property type="molecule type" value="Genomic_DNA"/>
</dbReference>
<evidence type="ECO:0000313" key="2">
    <source>
        <dbReference type="Proteomes" id="UP000035740"/>
    </source>
</evidence>
<accession>A0A0J8B151</accession>